<organism evidence="2 3">
    <name type="scientific">[Clostridium] fimetarium</name>
    <dbReference type="NCBI Taxonomy" id="99656"/>
    <lineage>
        <taxon>Bacteria</taxon>
        <taxon>Bacillati</taxon>
        <taxon>Bacillota</taxon>
        <taxon>Clostridia</taxon>
        <taxon>Lachnospirales</taxon>
        <taxon>Lachnospiraceae</taxon>
    </lineage>
</organism>
<dbReference type="RefSeq" id="WP_092455641.1">
    <property type="nucleotide sequence ID" value="NZ_FOJI01000013.1"/>
</dbReference>
<keyword evidence="1" id="KW-0472">Membrane</keyword>
<reference evidence="2 3" key="1">
    <citation type="submission" date="2016-10" db="EMBL/GenBank/DDBJ databases">
        <authorList>
            <person name="de Groot N.N."/>
        </authorList>
    </citation>
    <scope>NUCLEOTIDE SEQUENCE [LARGE SCALE GENOMIC DNA]</scope>
    <source>
        <strain evidence="2 3">DSM 9179</strain>
    </source>
</reference>
<sequence>MDFNEYMNTLMEQINNKRAKKLVEKEIRNHIEEQTETYEVEGLNHMDAENEAVKQMGNPVETGINLNRIHRPKMPYSLLAIAFILTVIGVLMQAVIFRQSYANHTDDIFNSFLGNTIVYNMIGFIVIIVILNLDYSFIAAHSMTLYVLYLITIIWIAIYFRGYLDNFMAPYYATIIFPVILAGLIFRFRNQKTAGLVKCMLLSIFAIGLVAFVFSPSVFELNIHGLNKERLDNDGFMETFIVIVCVLTLAIHKSIFAGNKKIQFAVLWTTITVSGIITAFILYIRHSNILIRMLIGIVPEKYPDNISFQMLNNINARNSTTMFSTLGNSSLPDIDGVRVLMYFQNMF</sequence>
<gene>
    <name evidence="2" type="ORF">SAMN05421659_11336</name>
</gene>
<feature type="transmembrane region" description="Helical" evidence="1">
    <location>
        <begin position="170"/>
        <end position="188"/>
    </location>
</feature>
<dbReference type="OrthoDB" id="9802195at2"/>
<dbReference type="InterPro" id="IPR047928">
    <property type="entry name" value="Perm_prefix_1"/>
</dbReference>
<dbReference type="AlphaFoldDB" id="A0A1I0RB28"/>
<accession>A0A1I0RB28</accession>
<evidence type="ECO:0000313" key="2">
    <source>
        <dbReference type="EMBL" id="SEW37465.1"/>
    </source>
</evidence>
<dbReference type="Proteomes" id="UP000199701">
    <property type="component" value="Unassembled WGS sequence"/>
</dbReference>
<dbReference type="NCBIfam" id="NF038403">
    <property type="entry name" value="perm_prefix_1"/>
    <property type="match status" value="1"/>
</dbReference>
<feature type="transmembrane region" description="Helical" evidence="1">
    <location>
        <begin position="117"/>
        <end position="138"/>
    </location>
</feature>
<feature type="transmembrane region" description="Helical" evidence="1">
    <location>
        <begin position="235"/>
        <end position="252"/>
    </location>
</feature>
<feature type="transmembrane region" description="Helical" evidence="1">
    <location>
        <begin position="145"/>
        <end position="164"/>
    </location>
</feature>
<dbReference type="STRING" id="99656.SAMN05421659_11336"/>
<keyword evidence="1" id="KW-1133">Transmembrane helix</keyword>
<keyword evidence="1" id="KW-0812">Transmembrane</keyword>
<proteinExistence type="predicted"/>
<feature type="transmembrane region" description="Helical" evidence="1">
    <location>
        <begin position="264"/>
        <end position="284"/>
    </location>
</feature>
<feature type="transmembrane region" description="Helical" evidence="1">
    <location>
        <begin position="76"/>
        <end position="97"/>
    </location>
</feature>
<evidence type="ECO:0000256" key="1">
    <source>
        <dbReference type="SAM" id="Phobius"/>
    </source>
</evidence>
<name>A0A1I0RB28_9FIRM</name>
<dbReference type="EMBL" id="FOJI01000013">
    <property type="protein sequence ID" value="SEW37465.1"/>
    <property type="molecule type" value="Genomic_DNA"/>
</dbReference>
<protein>
    <submittedName>
        <fullName evidence="2">Uncharacterized protein</fullName>
    </submittedName>
</protein>
<keyword evidence="3" id="KW-1185">Reference proteome</keyword>
<feature type="transmembrane region" description="Helical" evidence="1">
    <location>
        <begin position="195"/>
        <end position="215"/>
    </location>
</feature>
<evidence type="ECO:0000313" key="3">
    <source>
        <dbReference type="Proteomes" id="UP000199701"/>
    </source>
</evidence>